<organism evidence="3 4">
    <name type="scientific">Klebsormidium nitens</name>
    <name type="common">Green alga</name>
    <name type="synonym">Ulothrix nitens</name>
    <dbReference type="NCBI Taxonomy" id="105231"/>
    <lineage>
        <taxon>Eukaryota</taxon>
        <taxon>Viridiplantae</taxon>
        <taxon>Streptophyta</taxon>
        <taxon>Klebsormidiophyceae</taxon>
        <taxon>Klebsormidiales</taxon>
        <taxon>Klebsormidiaceae</taxon>
        <taxon>Klebsormidium</taxon>
    </lineage>
</organism>
<feature type="signal peptide" evidence="2">
    <location>
        <begin position="1"/>
        <end position="24"/>
    </location>
</feature>
<accession>A0A1Y1HM09</accession>
<keyword evidence="2" id="KW-0732">Signal</keyword>
<dbReference type="AlphaFoldDB" id="A0A1Y1HM09"/>
<evidence type="ECO:0000313" key="4">
    <source>
        <dbReference type="Proteomes" id="UP000054558"/>
    </source>
</evidence>
<protein>
    <submittedName>
        <fullName evidence="3">Uncharacterized protein</fullName>
    </submittedName>
</protein>
<dbReference type="PRINTS" id="PR01217">
    <property type="entry name" value="PRICHEXTENSN"/>
</dbReference>
<feature type="region of interest" description="Disordered" evidence="1">
    <location>
        <begin position="115"/>
        <end position="160"/>
    </location>
</feature>
<reference evidence="3 4" key="1">
    <citation type="journal article" date="2014" name="Nat. Commun.">
        <title>Klebsormidium flaccidum genome reveals primary factors for plant terrestrial adaptation.</title>
        <authorList>
            <person name="Hori K."/>
            <person name="Maruyama F."/>
            <person name="Fujisawa T."/>
            <person name="Togashi T."/>
            <person name="Yamamoto N."/>
            <person name="Seo M."/>
            <person name="Sato S."/>
            <person name="Yamada T."/>
            <person name="Mori H."/>
            <person name="Tajima N."/>
            <person name="Moriyama T."/>
            <person name="Ikeuchi M."/>
            <person name="Watanabe M."/>
            <person name="Wada H."/>
            <person name="Kobayashi K."/>
            <person name="Saito M."/>
            <person name="Masuda T."/>
            <person name="Sasaki-Sekimoto Y."/>
            <person name="Mashiguchi K."/>
            <person name="Awai K."/>
            <person name="Shimojima M."/>
            <person name="Masuda S."/>
            <person name="Iwai M."/>
            <person name="Nobusawa T."/>
            <person name="Narise T."/>
            <person name="Kondo S."/>
            <person name="Saito H."/>
            <person name="Sato R."/>
            <person name="Murakawa M."/>
            <person name="Ihara Y."/>
            <person name="Oshima-Yamada Y."/>
            <person name="Ohtaka K."/>
            <person name="Satoh M."/>
            <person name="Sonobe K."/>
            <person name="Ishii M."/>
            <person name="Ohtani R."/>
            <person name="Kanamori-Sato M."/>
            <person name="Honoki R."/>
            <person name="Miyazaki D."/>
            <person name="Mochizuki H."/>
            <person name="Umetsu J."/>
            <person name="Higashi K."/>
            <person name="Shibata D."/>
            <person name="Kamiya Y."/>
            <person name="Sato N."/>
            <person name="Nakamura Y."/>
            <person name="Tabata S."/>
            <person name="Ida S."/>
            <person name="Kurokawa K."/>
            <person name="Ohta H."/>
        </authorList>
    </citation>
    <scope>NUCLEOTIDE SEQUENCE [LARGE SCALE GENOMIC DNA]</scope>
    <source>
        <strain evidence="3 4">NIES-2285</strain>
    </source>
</reference>
<gene>
    <name evidence="3" type="ORF">KFL_000090650</name>
</gene>
<sequence length="180" mass="18428">MALKAQVAVTGLLMVLVLANQASASWISEALFASNGSHEIAHASNQRSLLQAPQTFVCPTFFGLCPFFGLGQFGNTIPLCCPSFIACPGTLIAILLNCEAALPVTPVPTPPVTITTKPVTTPPVTAPPVTTPPVTTPPVTTPPVTTPPVPETPSPTPSGCPPCPCLSPTPTPFTPLPSKA</sequence>
<keyword evidence="4" id="KW-1185">Reference proteome</keyword>
<evidence type="ECO:0000256" key="2">
    <source>
        <dbReference type="SAM" id="SignalP"/>
    </source>
</evidence>
<dbReference type="Proteomes" id="UP000054558">
    <property type="component" value="Unassembled WGS sequence"/>
</dbReference>
<feature type="compositionally biased region" description="Pro residues" evidence="1">
    <location>
        <begin position="120"/>
        <end position="160"/>
    </location>
</feature>
<dbReference type="EMBL" id="DF236958">
    <property type="protein sequence ID" value="GAQ78219.1"/>
    <property type="molecule type" value="Genomic_DNA"/>
</dbReference>
<name>A0A1Y1HM09_KLENI</name>
<proteinExistence type="predicted"/>
<evidence type="ECO:0000256" key="1">
    <source>
        <dbReference type="SAM" id="MobiDB-lite"/>
    </source>
</evidence>
<feature type="chain" id="PRO_5012530633" evidence="2">
    <location>
        <begin position="25"/>
        <end position="180"/>
    </location>
</feature>
<evidence type="ECO:0000313" key="3">
    <source>
        <dbReference type="EMBL" id="GAQ78219.1"/>
    </source>
</evidence>